<dbReference type="EMBL" id="JBHSXX010000001">
    <property type="protein sequence ID" value="MFC6867813.1"/>
    <property type="molecule type" value="Genomic_DNA"/>
</dbReference>
<proteinExistence type="predicted"/>
<protein>
    <submittedName>
        <fullName evidence="2">CbtB-domain containing protein</fullName>
    </submittedName>
</protein>
<evidence type="ECO:0000313" key="2">
    <source>
        <dbReference type="EMBL" id="MFC6867813.1"/>
    </source>
</evidence>
<keyword evidence="1" id="KW-1133">Transmembrane helix</keyword>
<organism evidence="2 3">
    <name type="scientific">Haloechinothrix salitolerans</name>
    <dbReference type="NCBI Taxonomy" id="926830"/>
    <lineage>
        <taxon>Bacteria</taxon>
        <taxon>Bacillati</taxon>
        <taxon>Actinomycetota</taxon>
        <taxon>Actinomycetes</taxon>
        <taxon>Pseudonocardiales</taxon>
        <taxon>Pseudonocardiaceae</taxon>
        <taxon>Haloechinothrix</taxon>
    </lineage>
</organism>
<evidence type="ECO:0000256" key="1">
    <source>
        <dbReference type="SAM" id="Phobius"/>
    </source>
</evidence>
<dbReference type="Proteomes" id="UP001596337">
    <property type="component" value="Unassembled WGS sequence"/>
</dbReference>
<reference evidence="3" key="1">
    <citation type="journal article" date="2019" name="Int. J. Syst. Evol. Microbiol.">
        <title>The Global Catalogue of Microorganisms (GCM) 10K type strain sequencing project: providing services to taxonomists for standard genome sequencing and annotation.</title>
        <authorList>
            <consortium name="The Broad Institute Genomics Platform"/>
            <consortium name="The Broad Institute Genome Sequencing Center for Infectious Disease"/>
            <person name="Wu L."/>
            <person name="Ma J."/>
        </authorList>
    </citation>
    <scope>NUCLEOTIDE SEQUENCE [LARGE SCALE GENOMIC DNA]</scope>
    <source>
        <strain evidence="3">KCTC 32255</strain>
    </source>
</reference>
<keyword evidence="1" id="KW-0472">Membrane</keyword>
<comment type="caution">
    <text evidence="2">The sequence shown here is derived from an EMBL/GenBank/DDBJ whole genome shotgun (WGS) entry which is preliminary data.</text>
</comment>
<accession>A0ABW2C003</accession>
<name>A0ABW2C003_9PSEU</name>
<keyword evidence="1" id="KW-0812">Transmembrane</keyword>
<sequence length="73" mass="7812">MSHAAVPASTSIPAPVRIPLREIVPWAVLIGALAMITMFFISTEDGATALLSAGGYVHEFLHDGRHLMAFPCH</sequence>
<gene>
    <name evidence="2" type="ORF">ACFQGD_11710</name>
</gene>
<dbReference type="RefSeq" id="WP_345396484.1">
    <property type="nucleotide sequence ID" value="NZ_BAABLA010000025.1"/>
</dbReference>
<evidence type="ECO:0000313" key="3">
    <source>
        <dbReference type="Proteomes" id="UP001596337"/>
    </source>
</evidence>
<keyword evidence="3" id="KW-1185">Reference proteome</keyword>
<feature type="transmembrane region" description="Helical" evidence="1">
    <location>
        <begin position="23"/>
        <end position="41"/>
    </location>
</feature>